<dbReference type="KEGG" id="dsl:Dacsa_0635"/>
<accession>K9YR69</accession>
<feature type="signal peptide" evidence="1">
    <location>
        <begin position="1"/>
        <end position="23"/>
    </location>
</feature>
<protein>
    <submittedName>
        <fullName evidence="2">Uncharacterized protein</fullName>
    </submittedName>
</protein>
<dbReference type="RefSeq" id="WP_015228416.1">
    <property type="nucleotide sequence ID" value="NC_019780.1"/>
</dbReference>
<evidence type="ECO:0000313" key="2">
    <source>
        <dbReference type="EMBL" id="AFZ49404.1"/>
    </source>
</evidence>
<dbReference type="HOGENOM" id="CLU_2408344_0_0_3"/>
<evidence type="ECO:0000256" key="1">
    <source>
        <dbReference type="SAM" id="SignalP"/>
    </source>
</evidence>
<name>K9YR69_DACS8</name>
<dbReference type="Proteomes" id="UP000010482">
    <property type="component" value="Chromosome"/>
</dbReference>
<evidence type="ECO:0000313" key="3">
    <source>
        <dbReference type="Proteomes" id="UP000010482"/>
    </source>
</evidence>
<feature type="chain" id="PRO_5003938882" evidence="1">
    <location>
        <begin position="24"/>
        <end position="92"/>
    </location>
</feature>
<proteinExistence type="predicted"/>
<dbReference type="AlphaFoldDB" id="K9YR69"/>
<sequence>MKFLIPSILISGCTFLFSPSVVAQNLSPLAKQNINREQELLNIVSNMEKTWEEQYRNHLDRDFYTSIVTPEKVETSLQKAEARTGSKKEDHF</sequence>
<reference evidence="2" key="1">
    <citation type="submission" date="2012-04" db="EMBL/GenBank/DDBJ databases">
        <title>Finished genome of Dactylococcopsis salina PCC 8305.</title>
        <authorList>
            <consortium name="US DOE Joint Genome Institute"/>
            <person name="Gugger M."/>
            <person name="Coursin T."/>
            <person name="Rippka R."/>
            <person name="Tandeau De Marsac N."/>
            <person name="Huntemann M."/>
            <person name="Wei C.-L."/>
            <person name="Han J."/>
            <person name="Detter J.C."/>
            <person name="Han C."/>
            <person name="Tapia R."/>
            <person name="Daligault H."/>
            <person name="Chen A."/>
            <person name="Krypides N."/>
            <person name="Mavromatis K."/>
            <person name="Markowitz V."/>
            <person name="Szeto E."/>
            <person name="Ivanova N."/>
            <person name="Ovchinnikova G."/>
            <person name="Pagani I."/>
            <person name="Pati A."/>
            <person name="Goodwin L."/>
            <person name="Peters L."/>
            <person name="Pitluck S."/>
            <person name="Woyke T."/>
            <person name="Kerfeld C."/>
        </authorList>
    </citation>
    <scope>NUCLEOTIDE SEQUENCE [LARGE SCALE GENOMIC DNA]</scope>
    <source>
        <strain evidence="2">PCC 8305</strain>
    </source>
</reference>
<dbReference type="EMBL" id="CP003944">
    <property type="protein sequence ID" value="AFZ49404.1"/>
    <property type="molecule type" value="Genomic_DNA"/>
</dbReference>
<keyword evidence="1" id="KW-0732">Signal</keyword>
<keyword evidence="3" id="KW-1185">Reference proteome</keyword>
<organism evidence="2 3">
    <name type="scientific">Dactylococcopsis salina (strain PCC 8305)</name>
    <name type="common">Myxobactron salinum</name>
    <dbReference type="NCBI Taxonomy" id="13035"/>
    <lineage>
        <taxon>Bacteria</taxon>
        <taxon>Bacillati</taxon>
        <taxon>Cyanobacteriota</taxon>
        <taxon>Cyanophyceae</taxon>
        <taxon>Nodosilineales</taxon>
        <taxon>Cymatolegaceae</taxon>
        <taxon>Dactylococcopsis</taxon>
    </lineage>
</organism>
<gene>
    <name evidence="2" type="ORF">Dacsa_0635</name>
</gene>
<dbReference type="eggNOG" id="COG4995">
    <property type="taxonomic scope" value="Bacteria"/>
</dbReference>